<organism evidence="1 2">
    <name type="scientific">Legionella donaldsonii</name>
    <dbReference type="NCBI Taxonomy" id="45060"/>
    <lineage>
        <taxon>Bacteria</taxon>
        <taxon>Pseudomonadati</taxon>
        <taxon>Pseudomonadota</taxon>
        <taxon>Gammaproteobacteria</taxon>
        <taxon>Legionellales</taxon>
        <taxon>Legionellaceae</taxon>
        <taxon>Legionella</taxon>
    </lineage>
</organism>
<reference evidence="1 2" key="1">
    <citation type="submission" date="2018-06" db="EMBL/GenBank/DDBJ databases">
        <authorList>
            <consortium name="Pathogen Informatics"/>
            <person name="Doyle S."/>
        </authorList>
    </citation>
    <scope>NUCLEOTIDE SEQUENCE [LARGE SCALE GENOMIC DNA]</scope>
    <source>
        <strain evidence="1 2">NCTC13292</strain>
    </source>
</reference>
<proteinExistence type="predicted"/>
<dbReference type="OrthoDB" id="8545738at2"/>
<sequence>MAIKSDSADSEQKLKQQKINSSIAQTNCLASAAMAIDHLHGRGRLLDVSTVLDQLEASANKVSDGNLKEVEQMLMTHAKTLDYIFYDALKQLADLNMINHIEVFSNIAFRAQSQCRKTLATLAELKHPRRVTFVKQQNNAINQQVNNGVESESGNFKKNKKFANELISEVAHEKVDIGGAISASAIDSSSEAVGVFNRAKNSGRERKEQKK</sequence>
<name>A0A378J9P3_9GAMM</name>
<dbReference type="EMBL" id="UGOA01000001">
    <property type="protein sequence ID" value="STX44502.1"/>
    <property type="molecule type" value="Genomic_DNA"/>
</dbReference>
<evidence type="ECO:0000313" key="1">
    <source>
        <dbReference type="EMBL" id="STX44502.1"/>
    </source>
</evidence>
<keyword evidence="2" id="KW-1185">Reference proteome</keyword>
<dbReference type="Proteomes" id="UP000254677">
    <property type="component" value="Unassembled WGS sequence"/>
</dbReference>
<evidence type="ECO:0000313" key="2">
    <source>
        <dbReference type="Proteomes" id="UP000254677"/>
    </source>
</evidence>
<protein>
    <submittedName>
        <fullName evidence="1">Uncharacterized protein</fullName>
    </submittedName>
</protein>
<dbReference type="RefSeq" id="WP_115222326.1">
    <property type="nucleotide sequence ID" value="NZ_UGOA01000001.1"/>
</dbReference>
<accession>A0A378J9P3</accession>
<dbReference type="AlphaFoldDB" id="A0A378J9P3"/>
<gene>
    <name evidence="1" type="ORF">NCTC13292_02790</name>
</gene>